<feature type="compositionally biased region" description="Basic and acidic residues" evidence="1">
    <location>
        <begin position="368"/>
        <end position="382"/>
    </location>
</feature>
<proteinExistence type="predicted"/>
<feature type="compositionally biased region" description="Low complexity" evidence="1">
    <location>
        <begin position="235"/>
        <end position="250"/>
    </location>
</feature>
<feature type="region of interest" description="Disordered" evidence="1">
    <location>
        <begin position="317"/>
        <end position="394"/>
    </location>
</feature>
<dbReference type="EMBL" id="LUCH01007625">
    <property type="protein sequence ID" value="KAF5396667.1"/>
    <property type="molecule type" value="Genomic_DNA"/>
</dbReference>
<dbReference type="OrthoDB" id="10681354at2759"/>
<gene>
    <name evidence="2" type="ORF">PHET_10284</name>
</gene>
<keyword evidence="3" id="KW-1185">Reference proteome</keyword>
<name>A0A8J4WTT6_9TREM</name>
<dbReference type="AlphaFoldDB" id="A0A8J4WTT6"/>
<feature type="compositionally biased region" description="Polar residues" evidence="1">
    <location>
        <begin position="409"/>
        <end position="454"/>
    </location>
</feature>
<feature type="compositionally biased region" description="Polar residues" evidence="1">
    <location>
        <begin position="383"/>
        <end position="394"/>
    </location>
</feature>
<comment type="caution">
    <text evidence="2">The sequence shown here is derived from an EMBL/GenBank/DDBJ whole genome shotgun (WGS) entry which is preliminary data.</text>
</comment>
<feature type="region of interest" description="Disordered" evidence="1">
    <location>
        <begin position="174"/>
        <end position="250"/>
    </location>
</feature>
<accession>A0A8J4WTT6</accession>
<reference evidence="2" key="1">
    <citation type="submission" date="2019-05" db="EMBL/GenBank/DDBJ databases">
        <title>Annotation for the trematode Paragonimus heterotremus.</title>
        <authorList>
            <person name="Choi Y.-J."/>
        </authorList>
    </citation>
    <scope>NUCLEOTIDE SEQUENCE</scope>
    <source>
        <strain evidence="2">LC</strain>
    </source>
</reference>
<evidence type="ECO:0000313" key="3">
    <source>
        <dbReference type="Proteomes" id="UP000748531"/>
    </source>
</evidence>
<evidence type="ECO:0000256" key="1">
    <source>
        <dbReference type="SAM" id="MobiDB-lite"/>
    </source>
</evidence>
<organism evidence="2 3">
    <name type="scientific">Paragonimus heterotremus</name>
    <dbReference type="NCBI Taxonomy" id="100268"/>
    <lineage>
        <taxon>Eukaryota</taxon>
        <taxon>Metazoa</taxon>
        <taxon>Spiralia</taxon>
        <taxon>Lophotrochozoa</taxon>
        <taxon>Platyhelminthes</taxon>
        <taxon>Trematoda</taxon>
        <taxon>Digenea</taxon>
        <taxon>Plagiorchiida</taxon>
        <taxon>Troglotremata</taxon>
        <taxon>Troglotrematidae</taxon>
        <taxon>Paragonimus</taxon>
    </lineage>
</organism>
<feature type="compositionally biased region" description="Polar residues" evidence="1">
    <location>
        <begin position="317"/>
        <end position="326"/>
    </location>
</feature>
<feature type="compositionally biased region" description="Polar residues" evidence="1">
    <location>
        <begin position="335"/>
        <end position="349"/>
    </location>
</feature>
<dbReference type="Proteomes" id="UP000748531">
    <property type="component" value="Unassembled WGS sequence"/>
</dbReference>
<protein>
    <submittedName>
        <fullName evidence="2">Uncharacterized protein</fullName>
    </submittedName>
</protein>
<feature type="region of interest" description="Disordered" evidence="1">
    <location>
        <begin position="407"/>
        <end position="461"/>
    </location>
</feature>
<evidence type="ECO:0000313" key="2">
    <source>
        <dbReference type="EMBL" id="KAF5396667.1"/>
    </source>
</evidence>
<sequence length="461" mass="50262">MRTGHRDKLDLPISQFSSNHSIKQSATYEMINPLDKRSKPSVTKLTTGTAIRTTLLDDLVSMRNTSRAHDDNWCPVQDSISIHSLSESRTLRSEDVYSCFSLDLFAPTSGAPCLDRYDDDLDDERAILDRTPNSVIGVSTGVDKSRTYGNVTNRLTSFEPDLDTVSDYSVCFAYLPPPPGPTDDEDVDESGNKLDSSNRLKSNTSYPADEPASPIWSSTLTDNLETDVKPPPVISSTNSTTTSTDAQSASTKPLIDLYSQVFQPPSNNLRFPIPSAPIYQPHLPYYFPVYRPSIFGMGVSCTAPGSFTSTLPPTAFGTSVRPNTGPFNLPASRHPAQSSTANAQTSPFDSDQLPDPPTEDPFTWNDLDQGRSRLDNQSRDSRSPLTNLTPSVSPITPRVESQLLVGSAAPSNPFQSSISDQQAQHPIHPSTFQYARSRPSPSQGRLSKTNSYSTGACGRPS</sequence>